<feature type="transmembrane region" description="Helical" evidence="2">
    <location>
        <begin position="72"/>
        <end position="95"/>
    </location>
</feature>
<dbReference type="Proteomes" id="UP001065265">
    <property type="component" value="Chromosome"/>
</dbReference>
<accession>A0ABY5SV83</accession>
<evidence type="ECO:0000256" key="1">
    <source>
        <dbReference type="SAM" id="MobiDB-lite"/>
    </source>
</evidence>
<keyword evidence="2" id="KW-1133">Transmembrane helix</keyword>
<sequence>MTFSIFLIALAAFMRFGPDIPFKHVLNHHLVEKPLTNIMRRERHKYIFLIGATAMFLLGPEIIILFGPEMVLAYAADLALYIDIVAISALSNSFAEARQAFKNWRTRSILLQRIASVLHRRPAPTSRARRKIPATDSSNDNVDDVDRMCRSTARYFAIAA</sequence>
<feature type="compositionally biased region" description="Basic residues" evidence="1">
    <location>
        <begin position="122"/>
        <end position="132"/>
    </location>
</feature>
<name>A0ABY5SV83_9SPHN</name>
<evidence type="ECO:0000313" key="3">
    <source>
        <dbReference type="EMBL" id="UVI38407.1"/>
    </source>
</evidence>
<feature type="region of interest" description="Disordered" evidence="1">
    <location>
        <begin position="122"/>
        <end position="143"/>
    </location>
</feature>
<reference evidence="3" key="1">
    <citation type="submission" date="2022-02" db="EMBL/GenBank/DDBJ databases">
        <title>Qipengyuania spongiae sp. nov., isolated from marine sponge.</title>
        <authorList>
            <person name="Li Z."/>
            <person name="Zhang M."/>
        </authorList>
    </citation>
    <scope>NUCLEOTIDE SEQUENCE</scope>
    <source>
        <strain evidence="3">PHS-Z21</strain>
    </source>
</reference>
<dbReference type="EMBL" id="CP092471">
    <property type="protein sequence ID" value="UVI38407.1"/>
    <property type="molecule type" value="Genomic_DNA"/>
</dbReference>
<organism evidence="3 4">
    <name type="scientific">Qipengyuania spongiae</name>
    <dbReference type="NCBI Taxonomy" id="2909673"/>
    <lineage>
        <taxon>Bacteria</taxon>
        <taxon>Pseudomonadati</taxon>
        <taxon>Pseudomonadota</taxon>
        <taxon>Alphaproteobacteria</taxon>
        <taxon>Sphingomonadales</taxon>
        <taxon>Erythrobacteraceae</taxon>
        <taxon>Qipengyuania</taxon>
    </lineage>
</organism>
<dbReference type="RefSeq" id="WP_265557572.1">
    <property type="nucleotide sequence ID" value="NZ_CP092471.1"/>
</dbReference>
<feature type="transmembrane region" description="Helical" evidence="2">
    <location>
        <begin position="46"/>
        <end position="66"/>
    </location>
</feature>
<keyword evidence="4" id="KW-1185">Reference proteome</keyword>
<evidence type="ECO:0000313" key="4">
    <source>
        <dbReference type="Proteomes" id="UP001065265"/>
    </source>
</evidence>
<keyword evidence="2" id="KW-0472">Membrane</keyword>
<evidence type="ECO:0000256" key="2">
    <source>
        <dbReference type="SAM" id="Phobius"/>
    </source>
</evidence>
<gene>
    <name evidence="3" type="ORF">L1F33_09045</name>
</gene>
<protein>
    <submittedName>
        <fullName evidence="3">Uncharacterized protein</fullName>
    </submittedName>
</protein>
<keyword evidence="2" id="KW-0812">Transmembrane</keyword>
<proteinExistence type="predicted"/>